<dbReference type="InterPro" id="IPR006225">
    <property type="entry name" value="PsdUridine_synth_RluC/D"/>
</dbReference>
<comment type="catalytic activity">
    <reaction evidence="1 4">
        <text>a uridine in RNA = a pseudouridine in RNA</text>
        <dbReference type="Rhea" id="RHEA:48348"/>
        <dbReference type="Rhea" id="RHEA-COMP:12068"/>
        <dbReference type="Rhea" id="RHEA-COMP:12069"/>
        <dbReference type="ChEBI" id="CHEBI:65314"/>
        <dbReference type="ChEBI" id="CHEBI:65315"/>
    </reaction>
</comment>
<feature type="domain" description="Pseudouridine synthase RsuA/RluA-like" evidence="5">
    <location>
        <begin position="91"/>
        <end position="243"/>
    </location>
</feature>
<reference evidence="6 7" key="1">
    <citation type="submission" date="2016-11" db="EMBL/GenBank/DDBJ databases">
        <authorList>
            <person name="Jaros S."/>
            <person name="Januszkiewicz K."/>
            <person name="Wedrychowicz H."/>
        </authorList>
    </citation>
    <scope>NUCLEOTIDE SEQUENCE [LARGE SCALE GENOMIC DNA]</scope>
    <source>
        <strain evidence="6 7">DSM 17459</strain>
    </source>
</reference>
<evidence type="ECO:0000256" key="2">
    <source>
        <dbReference type="ARBA" id="ARBA00010876"/>
    </source>
</evidence>
<dbReference type="NCBIfam" id="TIGR00005">
    <property type="entry name" value="rluA_subfam"/>
    <property type="match status" value="1"/>
</dbReference>
<dbReference type="EC" id="5.4.99.-" evidence="4"/>
<proteinExistence type="inferred from homology"/>
<sequence>MKKTVRNTVTDKEDSMLLSAFMNRTMGLTKRQIRQAKFREEGICVNGVRSRSNTILKKGDEVAVLLEDENTGSSHLIPCMETPHVLYEDEDLLIADKPSGLTIHPSPGHYSRTLSNMLAAYFINRGEKVRIRSVGRLDRETSGIVVFAKSQAAAARLFQQKENGRFQKEYIAVVRGVPDIWKGSICRRIERDENSLMKMKLSQSGKTAVTHYRVMGRGKEDSCSAVALCLETGRTHQIRVHMAGLGHPLLGDSLYGGPMEHIKRTALHAWKVKLIHPFTGEEIMLAADFPQDFKELLTEMESCDML</sequence>
<dbReference type="PANTHER" id="PTHR21600">
    <property type="entry name" value="MITOCHONDRIAL RNA PSEUDOURIDINE SYNTHASE"/>
    <property type="match status" value="1"/>
</dbReference>
<keyword evidence="4" id="KW-0413">Isomerase</keyword>
<evidence type="ECO:0000256" key="3">
    <source>
        <dbReference type="PIRSR" id="PIRSR606225-1"/>
    </source>
</evidence>
<dbReference type="EMBL" id="FQVI01000011">
    <property type="protein sequence ID" value="SHF05487.1"/>
    <property type="molecule type" value="Genomic_DNA"/>
</dbReference>
<dbReference type="Gene3D" id="3.30.2350.10">
    <property type="entry name" value="Pseudouridine synthase"/>
    <property type="match status" value="1"/>
</dbReference>
<comment type="function">
    <text evidence="4">Responsible for synthesis of pseudouridine from uracil.</text>
</comment>
<dbReference type="STRING" id="1122155.SAMN02745158_02399"/>
<dbReference type="SUPFAM" id="SSF55120">
    <property type="entry name" value="Pseudouridine synthase"/>
    <property type="match status" value="1"/>
</dbReference>
<dbReference type="CDD" id="cd02869">
    <property type="entry name" value="PseudoU_synth_RluA_like"/>
    <property type="match status" value="1"/>
</dbReference>
<dbReference type="PANTHER" id="PTHR21600:SF87">
    <property type="entry name" value="RNA PSEUDOURIDYLATE SYNTHASE DOMAIN-CONTAINING PROTEIN 1"/>
    <property type="match status" value="1"/>
</dbReference>
<dbReference type="GO" id="GO:0003723">
    <property type="term" value="F:RNA binding"/>
    <property type="evidence" value="ECO:0007669"/>
    <property type="project" value="InterPro"/>
</dbReference>
<dbReference type="InterPro" id="IPR006145">
    <property type="entry name" value="PsdUridine_synth_RsuA/RluA"/>
</dbReference>
<dbReference type="OrthoDB" id="9807829at2"/>
<evidence type="ECO:0000256" key="4">
    <source>
        <dbReference type="RuleBase" id="RU362028"/>
    </source>
</evidence>
<dbReference type="GO" id="GO:0000455">
    <property type="term" value="P:enzyme-directed rRNA pseudouridine synthesis"/>
    <property type="evidence" value="ECO:0007669"/>
    <property type="project" value="TreeGrafter"/>
</dbReference>
<keyword evidence="7" id="KW-1185">Reference proteome</keyword>
<dbReference type="GO" id="GO:0009982">
    <property type="term" value="F:pseudouridine synthase activity"/>
    <property type="evidence" value="ECO:0007669"/>
    <property type="project" value="InterPro"/>
</dbReference>
<dbReference type="Proteomes" id="UP000184245">
    <property type="component" value="Unassembled WGS sequence"/>
</dbReference>
<dbReference type="InterPro" id="IPR050188">
    <property type="entry name" value="RluA_PseudoU_synthase"/>
</dbReference>
<organism evidence="6 7">
    <name type="scientific">Lactonifactor longoviformis DSM 17459</name>
    <dbReference type="NCBI Taxonomy" id="1122155"/>
    <lineage>
        <taxon>Bacteria</taxon>
        <taxon>Bacillati</taxon>
        <taxon>Bacillota</taxon>
        <taxon>Clostridia</taxon>
        <taxon>Eubacteriales</taxon>
        <taxon>Clostridiaceae</taxon>
        <taxon>Lactonifactor</taxon>
    </lineage>
</organism>
<evidence type="ECO:0000313" key="7">
    <source>
        <dbReference type="Proteomes" id="UP000184245"/>
    </source>
</evidence>
<dbReference type="InterPro" id="IPR020103">
    <property type="entry name" value="PsdUridine_synth_cat_dom_sf"/>
</dbReference>
<dbReference type="RefSeq" id="WP_072852018.1">
    <property type="nucleotide sequence ID" value="NZ_FQVI01000011.1"/>
</dbReference>
<evidence type="ECO:0000313" key="6">
    <source>
        <dbReference type="EMBL" id="SHF05487.1"/>
    </source>
</evidence>
<gene>
    <name evidence="6" type="ORF">SAMN02745158_02399</name>
</gene>
<dbReference type="GO" id="GO:0140098">
    <property type="term" value="F:catalytic activity, acting on RNA"/>
    <property type="evidence" value="ECO:0007669"/>
    <property type="project" value="UniProtKB-ARBA"/>
</dbReference>
<accession>A0A1M4YIA7</accession>
<dbReference type="Pfam" id="PF00849">
    <property type="entry name" value="PseudoU_synth_2"/>
    <property type="match status" value="1"/>
</dbReference>
<feature type="active site" evidence="3">
    <location>
        <position position="138"/>
    </location>
</feature>
<name>A0A1M4YIA7_9CLOT</name>
<evidence type="ECO:0000256" key="1">
    <source>
        <dbReference type="ARBA" id="ARBA00000073"/>
    </source>
</evidence>
<comment type="similarity">
    <text evidence="2 4">Belongs to the pseudouridine synthase RluA family.</text>
</comment>
<dbReference type="AlphaFoldDB" id="A0A1M4YIA7"/>
<protein>
    <recommendedName>
        <fullName evidence="4">Pseudouridine synthase</fullName>
        <ecNumber evidence="4">5.4.99.-</ecNumber>
    </recommendedName>
</protein>
<evidence type="ECO:0000259" key="5">
    <source>
        <dbReference type="Pfam" id="PF00849"/>
    </source>
</evidence>